<keyword evidence="3 7" id="KW-0378">Hydrolase</keyword>
<dbReference type="Pfam" id="PF00753">
    <property type="entry name" value="Lactamase_B"/>
    <property type="match status" value="1"/>
</dbReference>
<comment type="caution">
    <text evidence="7">The sequence shown here is derived from an EMBL/GenBank/DDBJ whole genome shotgun (WGS) entry which is preliminary data.</text>
</comment>
<accession>A0A839INX5</accession>
<evidence type="ECO:0000256" key="1">
    <source>
        <dbReference type="ARBA" id="ARBA00001947"/>
    </source>
</evidence>
<keyword evidence="2" id="KW-0479">Metal-binding</keyword>
<reference evidence="7 8" key="1">
    <citation type="submission" date="2020-08" db="EMBL/GenBank/DDBJ databases">
        <title>Oceanospirillum sp. nov. isolated from marine sediment.</title>
        <authorList>
            <person name="Ji X."/>
        </authorList>
    </citation>
    <scope>NUCLEOTIDE SEQUENCE [LARGE SCALE GENOMIC DNA]</scope>
    <source>
        <strain evidence="7 8">D5</strain>
    </source>
</reference>
<feature type="compositionally biased region" description="Polar residues" evidence="5">
    <location>
        <begin position="291"/>
        <end position="305"/>
    </location>
</feature>
<feature type="region of interest" description="Disordered" evidence="5">
    <location>
        <begin position="280"/>
        <end position="305"/>
    </location>
</feature>
<dbReference type="PANTHER" id="PTHR46233">
    <property type="entry name" value="HYDROXYACYLGLUTATHIONE HYDROLASE GLOC"/>
    <property type="match status" value="1"/>
</dbReference>
<evidence type="ECO:0000256" key="2">
    <source>
        <dbReference type="ARBA" id="ARBA00022723"/>
    </source>
</evidence>
<comment type="cofactor">
    <cofactor evidence="1">
        <name>Zn(2+)</name>
        <dbReference type="ChEBI" id="CHEBI:29105"/>
    </cofactor>
</comment>
<keyword evidence="4" id="KW-0862">Zinc</keyword>
<dbReference type="CDD" id="cd16280">
    <property type="entry name" value="metallo-hydrolase-like_MBL-fold"/>
    <property type="match status" value="1"/>
</dbReference>
<dbReference type="Gene3D" id="3.60.15.10">
    <property type="entry name" value="Ribonuclease Z/Hydroxyacylglutathione hydrolase-like"/>
    <property type="match status" value="1"/>
</dbReference>
<dbReference type="EMBL" id="JACJFM010000005">
    <property type="protein sequence ID" value="MBB1486167.1"/>
    <property type="molecule type" value="Genomic_DNA"/>
</dbReference>
<dbReference type="PANTHER" id="PTHR46233:SF3">
    <property type="entry name" value="HYDROXYACYLGLUTATHIONE HYDROLASE GLOC"/>
    <property type="match status" value="1"/>
</dbReference>
<evidence type="ECO:0000313" key="7">
    <source>
        <dbReference type="EMBL" id="MBB1486167.1"/>
    </source>
</evidence>
<evidence type="ECO:0000256" key="5">
    <source>
        <dbReference type="SAM" id="MobiDB-lite"/>
    </source>
</evidence>
<proteinExistence type="predicted"/>
<dbReference type="Proteomes" id="UP000565262">
    <property type="component" value="Unassembled WGS sequence"/>
</dbReference>
<feature type="domain" description="Metallo-beta-lactamase" evidence="6">
    <location>
        <begin position="50"/>
        <end position="235"/>
    </location>
</feature>
<evidence type="ECO:0000256" key="4">
    <source>
        <dbReference type="ARBA" id="ARBA00022833"/>
    </source>
</evidence>
<dbReference type="GO" id="GO:0046872">
    <property type="term" value="F:metal ion binding"/>
    <property type="evidence" value="ECO:0007669"/>
    <property type="project" value="UniProtKB-KW"/>
</dbReference>
<name>A0A839INX5_9GAMM</name>
<dbReference type="SUPFAM" id="SSF56281">
    <property type="entry name" value="Metallo-hydrolase/oxidoreductase"/>
    <property type="match status" value="1"/>
</dbReference>
<dbReference type="InterPro" id="IPR036866">
    <property type="entry name" value="RibonucZ/Hydroxyglut_hydro"/>
</dbReference>
<organism evidence="7 8">
    <name type="scientific">Oceanospirillum sediminis</name>
    <dbReference type="NCBI Taxonomy" id="2760088"/>
    <lineage>
        <taxon>Bacteria</taxon>
        <taxon>Pseudomonadati</taxon>
        <taxon>Pseudomonadota</taxon>
        <taxon>Gammaproteobacteria</taxon>
        <taxon>Oceanospirillales</taxon>
        <taxon>Oceanospirillaceae</taxon>
        <taxon>Oceanospirillum</taxon>
    </lineage>
</organism>
<gene>
    <name evidence="7" type="ORF">H4O21_06060</name>
</gene>
<dbReference type="InterPro" id="IPR051453">
    <property type="entry name" value="MBL_Glyoxalase_II"/>
</dbReference>
<sequence>MKSAITLFLICCLNMTEAIAKDFIPERSEKNGYVEPFRMLDNVFYIGDKWASSYLIKTSAGLVLLETLESPFGRWIPDNIKKLGLNPYNIKYILVSHGHSDHVGNAEYIQRLYGGKVVMSKEALALAKAQSEKSTGQGSFHAPEVSLFAEDGDKLVVGDTEFNFYMTPGHTAGSLSIDFMVKDAGISHRAFMVGGHSPSNKDIELTRDFIKSMKRIRALASESPRVSINLANHPHKNSLFEKRDSGKQDDGKNYFIDSQGFFDFLDKQEELGRVKLSALTAEAERSPGPSGLNTMTVQKENTASP</sequence>
<evidence type="ECO:0000313" key="8">
    <source>
        <dbReference type="Proteomes" id="UP000565262"/>
    </source>
</evidence>
<evidence type="ECO:0000259" key="6">
    <source>
        <dbReference type="SMART" id="SM00849"/>
    </source>
</evidence>
<dbReference type="AlphaFoldDB" id="A0A839INX5"/>
<dbReference type="GO" id="GO:0016787">
    <property type="term" value="F:hydrolase activity"/>
    <property type="evidence" value="ECO:0007669"/>
    <property type="project" value="UniProtKB-KW"/>
</dbReference>
<keyword evidence="8" id="KW-1185">Reference proteome</keyword>
<evidence type="ECO:0000256" key="3">
    <source>
        <dbReference type="ARBA" id="ARBA00022801"/>
    </source>
</evidence>
<dbReference type="InterPro" id="IPR001279">
    <property type="entry name" value="Metallo-B-lactamas"/>
</dbReference>
<dbReference type="SMART" id="SM00849">
    <property type="entry name" value="Lactamase_B"/>
    <property type="match status" value="1"/>
</dbReference>
<protein>
    <submittedName>
        <fullName evidence="7">MBL fold metallo-hydrolase</fullName>
    </submittedName>
</protein>